<reference evidence="1 2" key="1">
    <citation type="submission" date="2020-07" db="EMBL/GenBank/DDBJ databases">
        <title>Diversity of carbapenemase encoding genes among Pseudomonas putida group clinical isolates in a tertiary Brazilian hospital.</title>
        <authorList>
            <person name="Alberto-Lei F."/>
            <person name="Nodari C.S."/>
            <person name="Streling A.P."/>
            <person name="Paulino J.T."/>
            <person name="Bessa-Neto F.O."/>
            <person name="Cayo R."/>
            <person name="Gales A.C."/>
        </authorList>
    </citation>
    <scope>NUCLEOTIDE SEQUENCE [LARGE SCALE GENOMIC DNA]</scope>
    <source>
        <strain evidence="1 2">12464</strain>
    </source>
</reference>
<protein>
    <submittedName>
        <fullName evidence="1">Uncharacterized protein</fullName>
    </submittedName>
</protein>
<sequence>MFNHPTHPETLAWFTRFNVAEEPYSVCSIDVTTEPTETWFFQRNRLRPESLKLELSLPLNGKWRVELSRHDNLFNVQWRPDDQLCVESQQLRYSKLIKWPRLYSLMDFPSLVGQLEACLEVRFVRHADFGARLLQPETLARNALIREWLAPACDTFGWARKIQAD</sequence>
<gene>
    <name evidence="1" type="ORF">H4C47_13730</name>
</gene>
<organism evidence="1 2">
    <name type="scientific">Pseudomonas putida</name>
    <name type="common">Arthrobacter siderocapsulatus</name>
    <dbReference type="NCBI Taxonomy" id="303"/>
    <lineage>
        <taxon>Bacteria</taxon>
        <taxon>Pseudomonadati</taxon>
        <taxon>Pseudomonadota</taxon>
        <taxon>Gammaproteobacteria</taxon>
        <taxon>Pseudomonadales</taxon>
        <taxon>Pseudomonadaceae</taxon>
        <taxon>Pseudomonas</taxon>
    </lineage>
</organism>
<comment type="caution">
    <text evidence="1">The sequence shown here is derived from an EMBL/GenBank/DDBJ whole genome shotgun (WGS) entry which is preliminary data.</text>
</comment>
<dbReference type="RefSeq" id="WP_176512729.1">
    <property type="nucleotide sequence ID" value="NZ_CP060529.1"/>
</dbReference>
<proteinExistence type="predicted"/>
<name>A0A7W2L1Q8_PSEPU</name>
<evidence type="ECO:0000313" key="1">
    <source>
        <dbReference type="EMBL" id="MBA6116791.1"/>
    </source>
</evidence>
<dbReference type="Proteomes" id="UP000553948">
    <property type="component" value="Unassembled WGS sequence"/>
</dbReference>
<accession>A0A7W2L1Q8</accession>
<dbReference type="AlphaFoldDB" id="A0A7W2L1Q8"/>
<dbReference type="EMBL" id="JACGDG010000010">
    <property type="protein sequence ID" value="MBA6116791.1"/>
    <property type="molecule type" value="Genomic_DNA"/>
</dbReference>
<evidence type="ECO:0000313" key="2">
    <source>
        <dbReference type="Proteomes" id="UP000553948"/>
    </source>
</evidence>